<name>A0AA38NDG8_9AGAR</name>
<keyword evidence="9" id="KW-1185">Reference proteome</keyword>
<gene>
    <name evidence="8" type="ORF">GGU10DRAFT_386063</name>
</gene>
<proteinExistence type="inferred from homology"/>
<accession>A0AA38NDG8</accession>
<reference evidence="8" key="1">
    <citation type="submission" date="2022-08" db="EMBL/GenBank/DDBJ databases">
        <authorList>
            <consortium name="DOE Joint Genome Institute"/>
            <person name="Min B."/>
            <person name="Riley R."/>
            <person name="Sierra-Patev S."/>
            <person name="Naranjo-Ortiz M."/>
            <person name="Looney B."/>
            <person name="Konkel Z."/>
            <person name="Slot J.C."/>
            <person name="Sakamoto Y."/>
            <person name="Steenwyk J.L."/>
            <person name="Rokas A."/>
            <person name="Carro J."/>
            <person name="Camarero S."/>
            <person name="Ferreira P."/>
            <person name="Molpeceres G."/>
            <person name="Ruiz-Duenas F.J."/>
            <person name="Serrano A."/>
            <person name="Henrissat B."/>
            <person name="Drula E."/>
            <person name="Hughes K.W."/>
            <person name="Mata J.L."/>
            <person name="Ishikawa N.K."/>
            <person name="Vargas-Isla R."/>
            <person name="Ushijima S."/>
            <person name="Smith C.A."/>
            <person name="Ahrendt S."/>
            <person name="Andreopoulos W."/>
            <person name="He G."/>
            <person name="Labutti K."/>
            <person name="Lipzen A."/>
            <person name="Ng V."/>
            <person name="Sandor L."/>
            <person name="Barry K."/>
            <person name="Martinez A.T."/>
            <person name="Xiao Y."/>
            <person name="Gibbons J.G."/>
            <person name="Terashima K."/>
            <person name="Hibbett D.S."/>
            <person name="Grigoriev I.V."/>
        </authorList>
    </citation>
    <scope>NUCLEOTIDE SEQUENCE</scope>
    <source>
        <strain evidence="8">TFB10291</strain>
    </source>
</reference>
<evidence type="ECO:0000313" key="8">
    <source>
        <dbReference type="EMBL" id="KAJ3787111.1"/>
    </source>
</evidence>
<evidence type="ECO:0000256" key="7">
    <source>
        <dbReference type="ARBA" id="ARBA00023136"/>
    </source>
</evidence>
<evidence type="ECO:0000256" key="3">
    <source>
        <dbReference type="ARBA" id="ARBA00020978"/>
    </source>
</evidence>
<evidence type="ECO:0000313" key="9">
    <source>
        <dbReference type="Proteomes" id="UP001163798"/>
    </source>
</evidence>
<dbReference type="EMBL" id="MU793298">
    <property type="protein sequence ID" value="KAJ3787111.1"/>
    <property type="molecule type" value="Genomic_DNA"/>
</dbReference>
<dbReference type="InterPro" id="IPR033370">
    <property type="entry name" value="COG1"/>
</dbReference>
<dbReference type="GO" id="GO:0000139">
    <property type="term" value="C:Golgi membrane"/>
    <property type="evidence" value="ECO:0007669"/>
    <property type="project" value="UniProtKB-SubCell"/>
</dbReference>
<evidence type="ECO:0000256" key="5">
    <source>
        <dbReference type="ARBA" id="ARBA00022927"/>
    </source>
</evidence>
<keyword evidence="4" id="KW-0813">Transport</keyword>
<comment type="subcellular location">
    <subcellularLocation>
        <location evidence="1">Golgi apparatus membrane</location>
        <topology evidence="1">Peripheral membrane protein</topology>
    </subcellularLocation>
</comment>
<organism evidence="8 9">
    <name type="scientific">Lentinula aff. detonsa</name>
    <dbReference type="NCBI Taxonomy" id="2804958"/>
    <lineage>
        <taxon>Eukaryota</taxon>
        <taxon>Fungi</taxon>
        <taxon>Dikarya</taxon>
        <taxon>Basidiomycota</taxon>
        <taxon>Agaricomycotina</taxon>
        <taxon>Agaricomycetes</taxon>
        <taxon>Agaricomycetidae</taxon>
        <taxon>Agaricales</taxon>
        <taxon>Marasmiineae</taxon>
        <taxon>Omphalotaceae</taxon>
        <taxon>Lentinula</taxon>
    </lineage>
</organism>
<keyword evidence="7" id="KW-0472">Membrane</keyword>
<protein>
    <recommendedName>
        <fullName evidence="3">Conserved oligomeric Golgi complex subunit 1</fullName>
    </recommendedName>
</protein>
<keyword evidence="6" id="KW-0333">Golgi apparatus</keyword>
<evidence type="ECO:0000256" key="4">
    <source>
        <dbReference type="ARBA" id="ARBA00022448"/>
    </source>
</evidence>
<dbReference type="GO" id="GO:0017119">
    <property type="term" value="C:Golgi transport complex"/>
    <property type="evidence" value="ECO:0007669"/>
    <property type="project" value="InterPro"/>
</dbReference>
<dbReference type="GO" id="GO:0006891">
    <property type="term" value="P:intra-Golgi vesicle-mediated transport"/>
    <property type="evidence" value="ECO:0007669"/>
    <property type="project" value="InterPro"/>
</dbReference>
<sequence length="753" mass="84165">MANSAHCVIHALENTKSAILAQRPPSIPKATLVKSNEDVHLQALQVLAAHVKLLLDVPEHLWRMLEKKRYFSAAWLYLLSRVVQRALVREELDEEAWRNLGIDVLESFPLIQRQWEVVAQFRSQIVQKAVLALRDTAAPSETTCATLLTLHLLDSRPLSDTLSALLDQRSKSLSAMFSKTPTPRGSIRDIKKCILVALQSISQTIKTTRDVFQTRSTQLSLIRATLEFIQTDSIPSAGLPSELQLTTQSLLSNLPSLSHFSTLPQTLTSYKPHVDVNSQFSSLSPMHLDKTLSEWFQKCTNALQQSCQTWLSDTDSVKVVWSIRNSVRAWLHSSASLESSETGHLKILFDEVCCRHITEIWKKGMSNAEITFRNQLTSTVISLRNGSEISDACPIVHLFDAAPLPTVSQMEDVPLQKYRASLQRQLSGRVVLLDIVLRSLEKCASTLHEDLSKVLCGNDTDTASLITRLRESYQPYAQRLCTVALDVIETSASALPDKTEMDINALTFVGRVSEELLSSSFISSMSCHDAVELDFRQRSQTLYDTIIDRWRKFTVLHVLSRHRVAVPLAGLKPPSCTSPSTGLMQSLLLLAEAIQNLGFSRDPARHTRLAEQTIHLFIKRLLDHEWEHDKVQALHDIGLLQRIAQLWGSQWNDIHEGLGARRSQIRESINIQGIPSDAALAKMSADHLARTQTIMAAILPYPLATWTSSSSRTLASLEKQSTLPLGVPSSDTEYRPAIEVAKPSSRFALLLID</sequence>
<dbReference type="Proteomes" id="UP001163798">
    <property type="component" value="Unassembled WGS sequence"/>
</dbReference>
<comment type="similarity">
    <text evidence="2">Belongs to the COG1 family.</text>
</comment>
<comment type="caution">
    <text evidence="8">The sequence shown here is derived from an EMBL/GenBank/DDBJ whole genome shotgun (WGS) entry which is preliminary data.</text>
</comment>
<dbReference type="PANTHER" id="PTHR31658:SF0">
    <property type="entry name" value="CONSERVED OLIGOMERIC GOLGI COMPLEX SUBUNIT 1"/>
    <property type="match status" value="1"/>
</dbReference>
<dbReference type="AlphaFoldDB" id="A0AA38NDG8"/>
<evidence type="ECO:0000256" key="2">
    <source>
        <dbReference type="ARBA" id="ARBA00006653"/>
    </source>
</evidence>
<dbReference type="PANTHER" id="PTHR31658">
    <property type="entry name" value="CONSERVED OLIGOMERIC GOLGI COMPLEX SUBUNIT 1"/>
    <property type="match status" value="1"/>
</dbReference>
<keyword evidence="5" id="KW-0653">Protein transport</keyword>
<dbReference type="GO" id="GO:0015031">
    <property type="term" value="P:protein transport"/>
    <property type="evidence" value="ECO:0007669"/>
    <property type="project" value="UniProtKB-KW"/>
</dbReference>
<evidence type="ECO:0000256" key="1">
    <source>
        <dbReference type="ARBA" id="ARBA00004395"/>
    </source>
</evidence>
<evidence type="ECO:0000256" key="6">
    <source>
        <dbReference type="ARBA" id="ARBA00023034"/>
    </source>
</evidence>